<evidence type="ECO:0000256" key="1">
    <source>
        <dbReference type="SAM" id="Phobius"/>
    </source>
</evidence>
<dbReference type="STRING" id="1603555.SU86_000590"/>
<dbReference type="AlphaFoldDB" id="A0A3G1B0L8"/>
<keyword evidence="1" id="KW-1133">Transmembrane helix</keyword>
<evidence type="ECO:0000313" key="2">
    <source>
        <dbReference type="EMBL" id="AJZ75133.2"/>
    </source>
</evidence>
<organism evidence="2 3">
    <name type="scientific">Candidatus Nitrosotenuis cloacae</name>
    <dbReference type="NCBI Taxonomy" id="1603555"/>
    <lineage>
        <taxon>Archaea</taxon>
        <taxon>Nitrososphaerota</taxon>
        <taxon>Candidatus Nitrosotenuis</taxon>
    </lineage>
</organism>
<dbReference type="EMBL" id="CP011097">
    <property type="protein sequence ID" value="AJZ75133.2"/>
    <property type="molecule type" value="Genomic_DNA"/>
</dbReference>
<feature type="transmembrane region" description="Helical" evidence="1">
    <location>
        <begin position="124"/>
        <end position="143"/>
    </location>
</feature>
<dbReference type="KEGG" id="tah:SU86_000590"/>
<keyword evidence="1" id="KW-0472">Membrane</keyword>
<feature type="transmembrane region" description="Helical" evidence="1">
    <location>
        <begin position="32"/>
        <end position="50"/>
    </location>
</feature>
<accession>A0A3G1B0L8</accession>
<name>A0A3G1B0L8_9ARCH</name>
<evidence type="ECO:0000313" key="3">
    <source>
        <dbReference type="Proteomes" id="UP000266745"/>
    </source>
</evidence>
<reference evidence="2 3" key="1">
    <citation type="journal article" date="2016" name="Sci. Rep.">
        <title>A novel ammonia-oxidizing archaeon from wastewater treatment plant: Its enrichment, physiological and genomic characteristics.</title>
        <authorList>
            <person name="Li Y."/>
            <person name="Ding K."/>
            <person name="Wen X."/>
            <person name="Zhang B."/>
            <person name="Shen B."/>
            <person name="Yang Y."/>
        </authorList>
    </citation>
    <scope>NUCLEOTIDE SEQUENCE [LARGE SCALE GENOMIC DNA]</scope>
    <source>
        <strain evidence="2 3">SAT1</strain>
    </source>
</reference>
<proteinExistence type="predicted"/>
<keyword evidence="3" id="KW-1185">Reference proteome</keyword>
<keyword evidence="1" id="KW-0812">Transmembrane</keyword>
<feature type="transmembrane region" description="Helical" evidence="1">
    <location>
        <begin position="56"/>
        <end position="75"/>
    </location>
</feature>
<feature type="transmembrane region" description="Helical" evidence="1">
    <location>
        <begin position="150"/>
        <end position="171"/>
    </location>
</feature>
<dbReference type="Proteomes" id="UP000266745">
    <property type="component" value="Chromosome"/>
</dbReference>
<feature type="transmembrane region" description="Helical" evidence="1">
    <location>
        <begin position="96"/>
        <end position="118"/>
    </location>
</feature>
<gene>
    <name evidence="2" type="ORF">SU86_000590</name>
</gene>
<protein>
    <submittedName>
        <fullName evidence="2">Uncharacterized protein</fullName>
    </submittedName>
</protein>
<sequence>MFFTALKYVFVEGGEQALVGIGTLARIGYRETLKITLIGIAVGIFLYFLFLNIVGFFPTNLVEIALGVGLLYFSYTMFKEFFEIEKEESTTKYKIGYLYIAILEAVENSVALATFSLIDMASAVSGAVIAIGLIIGLLYLGIIKRIPLKLTRLASGILLALTGIPLIIYGLDIPYPELMHWLIPPLS</sequence>